<name>A0AAD8HDZ5_9APIA</name>
<dbReference type="SUPFAM" id="SSF52047">
    <property type="entry name" value="RNI-like"/>
    <property type="match status" value="1"/>
</dbReference>
<dbReference type="Proteomes" id="UP001237642">
    <property type="component" value="Unassembled WGS sequence"/>
</dbReference>
<reference evidence="1" key="1">
    <citation type="submission" date="2023-02" db="EMBL/GenBank/DDBJ databases">
        <title>Genome of toxic invasive species Heracleum sosnowskyi carries increased number of genes despite the absence of recent whole-genome duplications.</title>
        <authorList>
            <person name="Schelkunov M."/>
            <person name="Shtratnikova V."/>
            <person name="Makarenko M."/>
            <person name="Klepikova A."/>
            <person name="Omelchenko D."/>
            <person name="Novikova G."/>
            <person name="Obukhova E."/>
            <person name="Bogdanov V."/>
            <person name="Penin A."/>
            <person name="Logacheva M."/>
        </authorList>
    </citation>
    <scope>NUCLEOTIDE SEQUENCE</scope>
    <source>
        <strain evidence="1">Hsosn_3</strain>
        <tissue evidence="1">Leaf</tissue>
    </source>
</reference>
<sequence length="125" mass="14004">MENVKVMGNNLCGGLDRAVPKIVTTMYPSFTKLSLCSLPKLEEGVEAHFSTDGTYQCVFLKLEMMDIMYCPRLRKIPNSCFPSLKRLDIMNLESNMVLENVSRKVFSLEHLQLMNISFGGGSSSS</sequence>
<gene>
    <name evidence="1" type="ORF">POM88_040150</name>
</gene>
<comment type="caution">
    <text evidence="1">The sequence shown here is derived from an EMBL/GenBank/DDBJ whole genome shotgun (WGS) entry which is preliminary data.</text>
</comment>
<dbReference type="InterPro" id="IPR032675">
    <property type="entry name" value="LRR_dom_sf"/>
</dbReference>
<dbReference type="AlphaFoldDB" id="A0AAD8HDZ5"/>
<keyword evidence="2" id="KW-1185">Reference proteome</keyword>
<evidence type="ECO:0000313" key="1">
    <source>
        <dbReference type="EMBL" id="KAK1364589.1"/>
    </source>
</evidence>
<accession>A0AAD8HDZ5</accession>
<reference evidence="1" key="2">
    <citation type="submission" date="2023-05" db="EMBL/GenBank/DDBJ databases">
        <authorList>
            <person name="Schelkunov M.I."/>
        </authorList>
    </citation>
    <scope>NUCLEOTIDE SEQUENCE</scope>
    <source>
        <strain evidence="1">Hsosn_3</strain>
        <tissue evidence="1">Leaf</tissue>
    </source>
</reference>
<protein>
    <submittedName>
        <fullName evidence="1">Uncharacterized protein</fullName>
    </submittedName>
</protein>
<evidence type="ECO:0000313" key="2">
    <source>
        <dbReference type="Proteomes" id="UP001237642"/>
    </source>
</evidence>
<proteinExistence type="predicted"/>
<dbReference type="EMBL" id="JAUIZM010000009">
    <property type="protein sequence ID" value="KAK1364589.1"/>
    <property type="molecule type" value="Genomic_DNA"/>
</dbReference>
<organism evidence="1 2">
    <name type="scientific">Heracleum sosnowskyi</name>
    <dbReference type="NCBI Taxonomy" id="360622"/>
    <lineage>
        <taxon>Eukaryota</taxon>
        <taxon>Viridiplantae</taxon>
        <taxon>Streptophyta</taxon>
        <taxon>Embryophyta</taxon>
        <taxon>Tracheophyta</taxon>
        <taxon>Spermatophyta</taxon>
        <taxon>Magnoliopsida</taxon>
        <taxon>eudicotyledons</taxon>
        <taxon>Gunneridae</taxon>
        <taxon>Pentapetalae</taxon>
        <taxon>asterids</taxon>
        <taxon>campanulids</taxon>
        <taxon>Apiales</taxon>
        <taxon>Apiaceae</taxon>
        <taxon>Apioideae</taxon>
        <taxon>apioid superclade</taxon>
        <taxon>Tordylieae</taxon>
        <taxon>Tordyliinae</taxon>
        <taxon>Heracleum</taxon>
    </lineage>
</organism>
<dbReference type="Gene3D" id="3.80.10.10">
    <property type="entry name" value="Ribonuclease Inhibitor"/>
    <property type="match status" value="1"/>
</dbReference>